<evidence type="ECO:0000313" key="3">
    <source>
        <dbReference type="EMBL" id="KAF9058915.1"/>
    </source>
</evidence>
<keyword evidence="4" id="KW-1185">Reference proteome</keyword>
<protein>
    <recommendedName>
        <fullName evidence="2">Senescence domain-containing protein</fullName>
    </recommendedName>
</protein>
<evidence type="ECO:0000256" key="1">
    <source>
        <dbReference type="SAM" id="MobiDB-lite"/>
    </source>
</evidence>
<sequence length="350" mass="38431">MSRSLLQLCKNQGLRKHIRSQTRYCPLCICGDERTYILNGQIQTLKSSNYTSTMLAHKNYKGERTIFLTDDAPQDLRGHLVLVNQDSVEIIGEIDKNISVHEDPALSKGQEDEPVATEISEDKEEWKAKAIEVFARKIPADLLDDKICEAGQVPFRPDVSIFLSFFIGSTYGKTLELVNGLISRIIEGRSSANTANPSASTLSLPPAYSKSLSPIPPMDQKPPLPPRSVSSTMLSQSSELEKLPLPSQARAITTPPPPPCSLKKDLSKLILSADLILSTLDESAEQLLDVGGRNATRMVNHRYGSEAAQSTALMAGSVKNVGLVYIDLRVGKKAIIRKVGKQLVKNQLKR</sequence>
<dbReference type="InterPro" id="IPR009686">
    <property type="entry name" value="Senescence/spartin_C"/>
</dbReference>
<evidence type="ECO:0000313" key="4">
    <source>
        <dbReference type="Proteomes" id="UP000772434"/>
    </source>
</evidence>
<organism evidence="3 4">
    <name type="scientific">Rhodocollybia butyracea</name>
    <dbReference type="NCBI Taxonomy" id="206335"/>
    <lineage>
        <taxon>Eukaryota</taxon>
        <taxon>Fungi</taxon>
        <taxon>Dikarya</taxon>
        <taxon>Basidiomycota</taxon>
        <taxon>Agaricomycotina</taxon>
        <taxon>Agaricomycetes</taxon>
        <taxon>Agaricomycetidae</taxon>
        <taxon>Agaricales</taxon>
        <taxon>Marasmiineae</taxon>
        <taxon>Omphalotaceae</taxon>
        <taxon>Rhodocollybia</taxon>
    </lineage>
</organism>
<comment type="caution">
    <text evidence="3">The sequence shown here is derived from an EMBL/GenBank/DDBJ whole genome shotgun (WGS) entry which is preliminary data.</text>
</comment>
<dbReference type="AlphaFoldDB" id="A0A9P5PB60"/>
<evidence type="ECO:0000259" key="2">
    <source>
        <dbReference type="Pfam" id="PF06911"/>
    </source>
</evidence>
<name>A0A9P5PB60_9AGAR</name>
<dbReference type="Pfam" id="PF06911">
    <property type="entry name" value="Senescence"/>
    <property type="match status" value="1"/>
</dbReference>
<reference evidence="3" key="1">
    <citation type="submission" date="2020-11" db="EMBL/GenBank/DDBJ databases">
        <authorList>
            <consortium name="DOE Joint Genome Institute"/>
            <person name="Ahrendt S."/>
            <person name="Riley R."/>
            <person name="Andreopoulos W."/>
            <person name="Labutti K."/>
            <person name="Pangilinan J."/>
            <person name="Ruiz-Duenas F.J."/>
            <person name="Barrasa J.M."/>
            <person name="Sanchez-Garcia M."/>
            <person name="Camarero S."/>
            <person name="Miyauchi S."/>
            <person name="Serrano A."/>
            <person name="Linde D."/>
            <person name="Babiker R."/>
            <person name="Drula E."/>
            <person name="Ayuso-Fernandez I."/>
            <person name="Pacheco R."/>
            <person name="Padilla G."/>
            <person name="Ferreira P."/>
            <person name="Barriuso J."/>
            <person name="Kellner H."/>
            <person name="Castanera R."/>
            <person name="Alfaro M."/>
            <person name="Ramirez L."/>
            <person name="Pisabarro A.G."/>
            <person name="Kuo A."/>
            <person name="Tritt A."/>
            <person name="Lipzen A."/>
            <person name="He G."/>
            <person name="Yan M."/>
            <person name="Ng V."/>
            <person name="Cullen D."/>
            <person name="Martin F."/>
            <person name="Rosso M.-N."/>
            <person name="Henrissat B."/>
            <person name="Hibbett D."/>
            <person name="Martinez A.T."/>
            <person name="Grigoriev I.V."/>
        </authorList>
    </citation>
    <scope>NUCLEOTIDE SEQUENCE</scope>
    <source>
        <strain evidence="3">AH 40177</strain>
    </source>
</reference>
<dbReference type="OrthoDB" id="20821at2759"/>
<feature type="compositionally biased region" description="Pro residues" evidence="1">
    <location>
        <begin position="214"/>
        <end position="226"/>
    </location>
</feature>
<accession>A0A9P5PB60</accession>
<dbReference type="EMBL" id="JADNRY010000337">
    <property type="protein sequence ID" value="KAF9058915.1"/>
    <property type="molecule type" value="Genomic_DNA"/>
</dbReference>
<feature type="region of interest" description="Disordered" evidence="1">
    <location>
        <begin position="192"/>
        <end position="237"/>
    </location>
</feature>
<gene>
    <name evidence="3" type="ORF">BDP27DRAFT_1503286</name>
</gene>
<feature type="compositionally biased region" description="Low complexity" evidence="1">
    <location>
        <begin position="192"/>
        <end position="203"/>
    </location>
</feature>
<dbReference type="Proteomes" id="UP000772434">
    <property type="component" value="Unassembled WGS sequence"/>
</dbReference>
<feature type="domain" description="Senescence" evidence="2">
    <location>
        <begin position="267"/>
        <end position="341"/>
    </location>
</feature>
<proteinExistence type="predicted"/>
<feature type="compositionally biased region" description="Polar residues" evidence="1">
    <location>
        <begin position="228"/>
        <end position="237"/>
    </location>
</feature>